<proteinExistence type="predicted"/>
<accession>A0ABN9DIH4</accession>
<evidence type="ECO:0000313" key="1">
    <source>
        <dbReference type="EMBL" id="CAI9570962.1"/>
    </source>
</evidence>
<comment type="caution">
    <text evidence="1">The sequence shown here is derived from an EMBL/GenBank/DDBJ whole genome shotgun (WGS) entry which is preliminary data.</text>
</comment>
<dbReference type="Proteomes" id="UP001162483">
    <property type="component" value="Unassembled WGS sequence"/>
</dbReference>
<evidence type="ECO:0000313" key="2">
    <source>
        <dbReference type="Proteomes" id="UP001162483"/>
    </source>
</evidence>
<protein>
    <submittedName>
        <fullName evidence="1">Uncharacterized protein</fullName>
    </submittedName>
</protein>
<reference evidence="1" key="1">
    <citation type="submission" date="2023-05" db="EMBL/GenBank/DDBJ databases">
        <authorList>
            <person name="Stuckert A."/>
        </authorList>
    </citation>
    <scope>NUCLEOTIDE SEQUENCE</scope>
</reference>
<name>A0ABN9DIH4_9NEOB</name>
<keyword evidence="2" id="KW-1185">Reference proteome</keyword>
<gene>
    <name evidence="1" type="ORF">SPARVUS_LOCUS7172948</name>
</gene>
<organism evidence="1 2">
    <name type="scientific">Staurois parvus</name>
    <dbReference type="NCBI Taxonomy" id="386267"/>
    <lineage>
        <taxon>Eukaryota</taxon>
        <taxon>Metazoa</taxon>
        <taxon>Chordata</taxon>
        <taxon>Craniata</taxon>
        <taxon>Vertebrata</taxon>
        <taxon>Euteleostomi</taxon>
        <taxon>Amphibia</taxon>
        <taxon>Batrachia</taxon>
        <taxon>Anura</taxon>
        <taxon>Neobatrachia</taxon>
        <taxon>Ranoidea</taxon>
        <taxon>Ranidae</taxon>
        <taxon>Staurois</taxon>
    </lineage>
</organism>
<dbReference type="EMBL" id="CATNWA010014364">
    <property type="protein sequence ID" value="CAI9570962.1"/>
    <property type="molecule type" value="Genomic_DNA"/>
</dbReference>
<feature type="non-terminal residue" evidence="1">
    <location>
        <position position="54"/>
    </location>
</feature>
<sequence length="54" mass="6082">MLQRFLIGLRSGEDGGHTMTFSPFIPITAIDAEVLFAARARKWSVIYSTYFAEV</sequence>